<evidence type="ECO:0000256" key="11">
    <source>
        <dbReference type="HAMAP-Rule" id="MF_00127"/>
    </source>
</evidence>
<reference evidence="14 16" key="1">
    <citation type="submission" date="2016-01" db="EMBL/GenBank/DDBJ databases">
        <title>Genome sequence of the acidophilic iron oxidising Ferrovum strain Z-31.</title>
        <authorList>
            <person name="Poehlein A."/>
            <person name="Ullrich S.R."/>
            <person name="Schloemann M."/>
            <person name="Muehling M."/>
            <person name="Daniel R."/>
        </authorList>
    </citation>
    <scope>NUCLEOTIDE SEQUENCE [LARGE SCALE GENOMIC DNA]</scope>
    <source>
        <strain evidence="14 16">Z-31</strain>
    </source>
</reference>
<evidence type="ECO:0000256" key="1">
    <source>
        <dbReference type="ARBA" id="ARBA00004496"/>
    </source>
</evidence>
<keyword evidence="5 11" id="KW-0436">Ligase</keyword>
<feature type="binding site" evidence="12">
    <location>
        <begin position="264"/>
        <end position="265"/>
    </location>
    <ligand>
        <name>L-histidine</name>
        <dbReference type="ChEBI" id="CHEBI:57595"/>
    </ligand>
</feature>
<feature type="binding site" evidence="12">
    <location>
        <position position="129"/>
    </location>
    <ligand>
        <name>L-histidine</name>
        <dbReference type="ChEBI" id="CHEBI:57595"/>
    </ligand>
</feature>
<proteinExistence type="inferred from homology"/>
<evidence type="ECO:0000313" key="15">
    <source>
        <dbReference type="EMBL" id="QWY78530.1"/>
    </source>
</evidence>
<evidence type="ECO:0000313" key="14">
    <source>
        <dbReference type="EMBL" id="KXW57934.1"/>
    </source>
</evidence>
<gene>
    <name evidence="11 14" type="primary">hisS</name>
    <name evidence="14" type="ORF">FEMY_15410</name>
    <name evidence="15" type="ORF">JZL65_05565</name>
</gene>
<dbReference type="PANTHER" id="PTHR43707:SF1">
    <property type="entry name" value="HISTIDINE--TRNA LIGASE, MITOCHONDRIAL-RELATED"/>
    <property type="match status" value="1"/>
</dbReference>
<reference evidence="15" key="2">
    <citation type="submission" date="2021-02" db="EMBL/GenBank/DDBJ databases">
        <title>Comparative genomics of Ferrovum myxofaciens strains, predominant extremophile bacteria forming large biofilm stalactites in acid mine ecosystems.</title>
        <authorList>
            <person name="Burkartova K."/>
            <person name="Ridl J."/>
            <person name="Pajer P."/>
            <person name="Falteisek L."/>
        </authorList>
    </citation>
    <scope>NUCLEOTIDE SEQUENCE</scope>
    <source>
        <strain evidence="15">MI1III</strain>
    </source>
</reference>
<dbReference type="SUPFAM" id="SSF55681">
    <property type="entry name" value="Class II aaRS and biotin synthetases"/>
    <property type="match status" value="1"/>
</dbReference>
<name>A0A859A7X9_9PROT</name>
<dbReference type="InterPro" id="IPR036621">
    <property type="entry name" value="Anticodon-bd_dom_sf"/>
</dbReference>
<keyword evidence="9 11" id="KW-0030">Aminoacyl-tRNA synthetase</keyword>
<accession>A0A149VYE8</accession>
<evidence type="ECO:0000256" key="10">
    <source>
        <dbReference type="ARBA" id="ARBA00047639"/>
    </source>
</evidence>
<dbReference type="Gene3D" id="3.40.50.800">
    <property type="entry name" value="Anticodon-binding domain"/>
    <property type="match status" value="1"/>
</dbReference>
<dbReference type="Proteomes" id="UP000075653">
    <property type="component" value="Unassembled WGS sequence"/>
</dbReference>
<dbReference type="HAMAP" id="MF_00127">
    <property type="entry name" value="His_tRNA_synth"/>
    <property type="match status" value="1"/>
</dbReference>
<dbReference type="Pfam" id="PF13393">
    <property type="entry name" value="tRNA-synt_His"/>
    <property type="match status" value="1"/>
</dbReference>
<keyword evidence="6 11" id="KW-0547">Nucleotide-binding</keyword>
<dbReference type="Pfam" id="PF03129">
    <property type="entry name" value="HGTP_anticodon"/>
    <property type="match status" value="1"/>
</dbReference>
<evidence type="ECO:0000256" key="6">
    <source>
        <dbReference type="ARBA" id="ARBA00022741"/>
    </source>
</evidence>
<comment type="similarity">
    <text evidence="2 11">Belongs to the class-II aminoacyl-tRNA synthetase family.</text>
</comment>
<evidence type="ECO:0000256" key="5">
    <source>
        <dbReference type="ARBA" id="ARBA00022598"/>
    </source>
</evidence>
<dbReference type="PIRSF" id="PIRSF001549">
    <property type="entry name" value="His-tRNA_synth"/>
    <property type="match status" value="1"/>
</dbReference>
<feature type="binding site" evidence="12">
    <location>
        <position position="115"/>
    </location>
    <ligand>
        <name>L-histidine</name>
        <dbReference type="ChEBI" id="CHEBI:57595"/>
    </ligand>
</feature>
<evidence type="ECO:0000256" key="8">
    <source>
        <dbReference type="ARBA" id="ARBA00022917"/>
    </source>
</evidence>
<evidence type="ECO:0000259" key="13">
    <source>
        <dbReference type="PROSITE" id="PS50862"/>
    </source>
</evidence>
<dbReference type="EC" id="6.1.1.21" evidence="11"/>
<dbReference type="GO" id="GO:0004821">
    <property type="term" value="F:histidine-tRNA ligase activity"/>
    <property type="evidence" value="ECO:0007669"/>
    <property type="project" value="UniProtKB-UniRule"/>
</dbReference>
<dbReference type="CDD" id="cd00859">
    <property type="entry name" value="HisRS_anticodon"/>
    <property type="match status" value="1"/>
</dbReference>
<comment type="catalytic activity">
    <reaction evidence="10 11">
        <text>tRNA(His) + L-histidine + ATP = L-histidyl-tRNA(His) + AMP + diphosphate + H(+)</text>
        <dbReference type="Rhea" id="RHEA:17313"/>
        <dbReference type="Rhea" id="RHEA-COMP:9665"/>
        <dbReference type="Rhea" id="RHEA-COMP:9689"/>
        <dbReference type="ChEBI" id="CHEBI:15378"/>
        <dbReference type="ChEBI" id="CHEBI:30616"/>
        <dbReference type="ChEBI" id="CHEBI:33019"/>
        <dbReference type="ChEBI" id="CHEBI:57595"/>
        <dbReference type="ChEBI" id="CHEBI:78442"/>
        <dbReference type="ChEBI" id="CHEBI:78527"/>
        <dbReference type="ChEBI" id="CHEBI:456215"/>
        <dbReference type="EC" id="6.1.1.21"/>
    </reaction>
</comment>
<dbReference type="RefSeq" id="WP_062188168.1">
    <property type="nucleotide sequence ID" value="NZ_CP053675.1"/>
</dbReference>
<dbReference type="InterPro" id="IPR045864">
    <property type="entry name" value="aa-tRNA-synth_II/BPL/LPL"/>
</dbReference>
<evidence type="ECO:0000256" key="12">
    <source>
        <dbReference type="PIRSR" id="PIRSR001549-1"/>
    </source>
</evidence>
<dbReference type="InterPro" id="IPR015807">
    <property type="entry name" value="His-tRNA-ligase"/>
</dbReference>
<evidence type="ECO:0000256" key="9">
    <source>
        <dbReference type="ARBA" id="ARBA00023146"/>
    </source>
</evidence>
<evidence type="ECO:0000256" key="3">
    <source>
        <dbReference type="ARBA" id="ARBA00011738"/>
    </source>
</evidence>
<dbReference type="GO" id="GO:0005524">
    <property type="term" value="F:ATP binding"/>
    <property type="evidence" value="ECO:0007669"/>
    <property type="project" value="UniProtKB-UniRule"/>
</dbReference>
<dbReference type="EMBL" id="CP071137">
    <property type="protein sequence ID" value="QWY78530.1"/>
    <property type="molecule type" value="Genomic_DNA"/>
</dbReference>
<dbReference type="InterPro" id="IPR004154">
    <property type="entry name" value="Anticodon-bd"/>
</dbReference>
<dbReference type="Proteomes" id="UP000683551">
    <property type="component" value="Chromosome"/>
</dbReference>
<dbReference type="GO" id="GO:0005737">
    <property type="term" value="C:cytoplasm"/>
    <property type="evidence" value="ECO:0007669"/>
    <property type="project" value="UniProtKB-SubCell"/>
</dbReference>
<dbReference type="AlphaFoldDB" id="A0A859A7X9"/>
<protein>
    <recommendedName>
        <fullName evidence="11">Histidine--tRNA ligase</fullName>
        <ecNumber evidence="11">6.1.1.21</ecNumber>
    </recommendedName>
    <alternativeName>
        <fullName evidence="11">Histidyl-tRNA synthetase</fullName>
        <shortName evidence="11">HisRS</shortName>
    </alternativeName>
</protein>
<dbReference type="NCBIfam" id="TIGR00442">
    <property type="entry name" value="hisS"/>
    <property type="match status" value="1"/>
</dbReference>
<dbReference type="InterPro" id="IPR033656">
    <property type="entry name" value="HisRS_anticodon"/>
</dbReference>
<dbReference type="InterPro" id="IPR041715">
    <property type="entry name" value="HisRS-like_core"/>
</dbReference>
<comment type="subcellular location">
    <subcellularLocation>
        <location evidence="1 11">Cytoplasm</location>
    </subcellularLocation>
</comment>
<dbReference type="PATRIC" id="fig|1789004.3.peg.1571"/>
<dbReference type="FunFam" id="3.30.930.10:FF:000005">
    <property type="entry name" value="Histidine--tRNA ligase"/>
    <property type="match status" value="1"/>
</dbReference>
<feature type="binding site" evidence="12">
    <location>
        <begin position="85"/>
        <end position="87"/>
    </location>
    <ligand>
        <name>L-histidine</name>
        <dbReference type="ChEBI" id="CHEBI:57595"/>
    </ligand>
</feature>
<dbReference type="GO" id="GO:0006427">
    <property type="term" value="P:histidyl-tRNA aminoacylation"/>
    <property type="evidence" value="ECO:0007669"/>
    <property type="project" value="UniProtKB-UniRule"/>
</dbReference>
<dbReference type="SUPFAM" id="SSF52954">
    <property type="entry name" value="Class II aaRS ABD-related"/>
    <property type="match status" value="1"/>
</dbReference>
<dbReference type="PROSITE" id="PS50862">
    <property type="entry name" value="AA_TRNA_LIGASE_II"/>
    <property type="match status" value="1"/>
</dbReference>
<accession>A0A859A7X9</accession>
<sequence>MKGEQFQAVRGMNDVIPGVSEQWAFLEEEIRQWLRAYAYREVRFPVVEPTALFVRSIGTATDIVEKEMYSFVDSLNGEALTLRPEGTASCARLVIQHHLLYDGPQRLWYMGPMFRHERPQKGRYRQFHQCGVEAMGFAGPEVDAELILMTARLWQRLGLKEVFLHLNTIGSSATRARYRTRLQTYFSAHTDRLDEDSRRRLGTNPLRILDSKNPAMTDLIENAPRLMDDLDEESRIHFEKLQRLLQQNGVEYQIDTRLVRGLDYYNATVFEWMTPLLGAQSTICGGGRYDGLLEQLGGKPAPACGFALGMERLLALLEQQPHWAQRFGVHPEVYVMHQHQEAWALCVAETLRSSGLAVHFHAGGGTFKSQIKRADASGAGWAIILGEEEAAHQKVSLKPLRGQGDQLTLDVMEAIQQIKSSE</sequence>
<dbReference type="PANTHER" id="PTHR43707">
    <property type="entry name" value="HISTIDYL-TRNA SYNTHETASE"/>
    <property type="match status" value="1"/>
</dbReference>
<keyword evidence="4 11" id="KW-0963">Cytoplasm</keyword>
<feature type="binding site" evidence="12">
    <location>
        <position position="133"/>
    </location>
    <ligand>
        <name>L-histidine</name>
        <dbReference type="ChEBI" id="CHEBI:57595"/>
    </ligand>
</feature>
<dbReference type="CDD" id="cd00773">
    <property type="entry name" value="HisRS-like_core"/>
    <property type="match status" value="1"/>
</dbReference>
<dbReference type="InterPro" id="IPR006195">
    <property type="entry name" value="aa-tRNA-synth_II"/>
</dbReference>
<dbReference type="EMBL" id="LRRD01000031">
    <property type="protein sequence ID" value="KXW57934.1"/>
    <property type="molecule type" value="Genomic_DNA"/>
</dbReference>
<evidence type="ECO:0000256" key="4">
    <source>
        <dbReference type="ARBA" id="ARBA00022490"/>
    </source>
</evidence>
<keyword evidence="8 11" id="KW-0648">Protein biosynthesis</keyword>
<comment type="subunit">
    <text evidence="3 11">Homodimer.</text>
</comment>
<keyword evidence="7 11" id="KW-0067">ATP-binding</keyword>
<keyword evidence="16" id="KW-1185">Reference proteome</keyword>
<feature type="domain" description="Aminoacyl-transfer RNA synthetases class-II family profile" evidence="13">
    <location>
        <begin position="1"/>
        <end position="331"/>
    </location>
</feature>
<organism evidence="14 16">
    <name type="scientific">Ferrovum myxofaciens</name>
    <dbReference type="NCBI Taxonomy" id="416213"/>
    <lineage>
        <taxon>Bacteria</taxon>
        <taxon>Pseudomonadati</taxon>
        <taxon>Pseudomonadota</taxon>
        <taxon>Betaproteobacteria</taxon>
        <taxon>Ferrovales</taxon>
        <taxon>Ferrovaceae</taxon>
        <taxon>Ferrovum</taxon>
    </lineage>
</organism>
<evidence type="ECO:0000256" key="2">
    <source>
        <dbReference type="ARBA" id="ARBA00008226"/>
    </source>
</evidence>
<dbReference type="InterPro" id="IPR004516">
    <property type="entry name" value="HisRS/HisZ"/>
</dbReference>
<evidence type="ECO:0000256" key="7">
    <source>
        <dbReference type="ARBA" id="ARBA00022840"/>
    </source>
</evidence>
<feature type="binding site" evidence="12">
    <location>
        <position position="260"/>
    </location>
    <ligand>
        <name>L-histidine</name>
        <dbReference type="ChEBI" id="CHEBI:57595"/>
    </ligand>
</feature>
<evidence type="ECO:0000313" key="16">
    <source>
        <dbReference type="Proteomes" id="UP000075653"/>
    </source>
</evidence>
<dbReference type="Gene3D" id="3.30.930.10">
    <property type="entry name" value="Bira Bifunctional Protein, Domain 2"/>
    <property type="match status" value="1"/>
</dbReference>